<keyword evidence="1" id="KW-0812">Transmembrane</keyword>
<accession>A0A832VZQ7</accession>
<dbReference type="AlphaFoldDB" id="A0A832VZQ7"/>
<proteinExistence type="predicted"/>
<evidence type="ECO:0000313" key="3">
    <source>
        <dbReference type="Proteomes" id="UP000600363"/>
    </source>
</evidence>
<organism evidence="2 3">
    <name type="scientific">Methermicoccus shengliensis</name>
    <dbReference type="NCBI Taxonomy" id="660064"/>
    <lineage>
        <taxon>Archaea</taxon>
        <taxon>Methanobacteriati</taxon>
        <taxon>Methanobacteriota</taxon>
        <taxon>Stenosarchaea group</taxon>
        <taxon>Methanomicrobia</taxon>
        <taxon>Methanosarcinales</taxon>
        <taxon>Methermicoccaceae</taxon>
        <taxon>Methermicoccus</taxon>
    </lineage>
</organism>
<keyword evidence="1" id="KW-1133">Transmembrane helix</keyword>
<comment type="caution">
    <text evidence="2">The sequence shown here is derived from an EMBL/GenBank/DDBJ whole genome shotgun (WGS) entry which is preliminary data.</text>
</comment>
<keyword evidence="1" id="KW-0472">Membrane</keyword>
<feature type="transmembrane region" description="Helical" evidence="1">
    <location>
        <begin position="35"/>
        <end position="53"/>
    </location>
</feature>
<dbReference type="RefSeq" id="WP_042687310.1">
    <property type="nucleotide sequence ID" value="NZ_DUIH01000011.1"/>
</dbReference>
<protein>
    <submittedName>
        <fullName evidence="2">Uncharacterized protein</fullName>
    </submittedName>
</protein>
<gene>
    <name evidence="2" type="ORF">HA299_02990</name>
</gene>
<dbReference type="Proteomes" id="UP000600363">
    <property type="component" value="Unassembled WGS sequence"/>
</dbReference>
<evidence type="ECO:0000313" key="2">
    <source>
        <dbReference type="EMBL" id="HIH69575.1"/>
    </source>
</evidence>
<evidence type="ECO:0000256" key="1">
    <source>
        <dbReference type="SAM" id="Phobius"/>
    </source>
</evidence>
<dbReference type="EMBL" id="DUIH01000011">
    <property type="protein sequence ID" value="HIH69575.1"/>
    <property type="molecule type" value="Genomic_DNA"/>
</dbReference>
<sequence>MDMRLMEAGITTAAVAGLIVALIAVHMFAGSYAGVGYAIMILLFCIAMALIGFKFAEMACGSDECED</sequence>
<feature type="transmembrane region" description="Helical" evidence="1">
    <location>
        <begin position="12"/>
        <end position="29"/>
    </location>
</feature>
<reference evidence="2" key="1">
    <citation type="journal article" date="2020" name="bioRxiv">
        <title>A rank-normalized archaeal taxonomy based on genome phylogeny resolves widespread incomplete and uneven classifications.</title>
        <authorList>
            <person name="Rinke C."/>
            <person name="Chuvochina M."/>
            <person name="Mussig A.J."/>
            <person name="Chaumeil P.-A."/>
            <person name="Waite D.W."/>
            <person name="Whitman W.B."/>
            <person name="Parks D.H."/>
            <person name="Hugenholtz P."/>
        </authorList>
    </citation>
    <scope>NUCLEOTIDE SEQUENCE</scope>
    <source>
        <strain evidence="2">UBA12518</strain>
    </source>
</reference>
<name>A0A832VZQ7_9EURY</name>